<feature type="transmembrane region" description="Helical" evidence="9">
    <location>
        <begin position="312"/>
        <end position="330"/>
    </location>
</feature>
<dbReference type="SUPFAM" id="SSF81340">
    <property type="entry name" value="Clc chloride channel"/>
    <property type="match status" value="1"/>
</dbReference>
<organism evidence="10 11">
    <name type="scientific">Gynuella sunshinyii YC6258</name>
    <dbReference type="NCBI Taxonomy" id="1445510"/>
    <lineage>
        <taxon>Bacteria</taxon>
        <taxon>Pseudomonadati</taxon>
        <taxon>Pseudomonadota</taxon>
        <taxon>Gammaproteobacteria</taxon>
        <taxon>Oceanospirillales</taxon>
        <taxon>Saccharospirillaceae</taxon>
        <taxon>Gynuella</taxon>
    </lineage>
</organism>
<keyword evidence="4 9" id="KW-1133">Transmembrane helix</keyword>
<dbReference type="Gene3D" id="1.10.3080.10">
    <property type="entry name" value="Clc chloride channel"/>
    <property type="match status" value="1"/>
</dbReference>
<keyword evidence="5" id="KW-0406">Ion transport</keyword>
<proteinExistence type="predicted"/>
<feature type="transmembrane region" description="Helical" evidence="9">
    <location>
        <begin position="412"/>
        <end position="434"/>
    </location>
</feature>
<evidence type="ECO:0000256" key="9">
    <source>
        <dbReference type="SAM" id="Phobius"/>
    </source>
</evidence>
<dbReference type="NCBIfam" id="NF003640">
    <property type="entry name" value="PRK05277.1"/>
    <property type="match status" value="1"/>
</dbReference>
<evidence type="ECO:0000313" key="11">
    <source>
        <dbReference type="Proteomes" id="UP000032266"/>
    </source>
</evidence>
<sequence length="504" mass="54575">MSLCLQQHIRLFQTFVDFNSIMSSANKESTPSGSGNIEQPSNIVRRFLNKDKTPLSILILSSIIGVVAGVFASYFEIGIHAIAAHRTDFIRESLPAWVVWFFAFLISASLASIGYYLTQRFAPEAAGSGIPEIEGAMDNLRPVRWWRVLPVKFIGGLGSLGSGMILGREGPTVQMGGNIGRMMSDIFRLKSEEGKHSLLAAGAAAGLSAAFNAPLAGTMFVIEEMRPQFKYSLIAIKAVFLASITANIVFRVIHGQDAVITMPSYEPPELRSLWLYLVLGILFGIMGVLFNKMVVKALDHFAKLYRGSRWRQLGIGAFIGGSFGILLLYIPELTGGGLQLIPQATNGAYSLMILLALFIGRVFLTLVCFGSGAPGGIFAPMLAIGTLFGTFFGLASQALFPTMNIEPGTFAIAGMGALFAATVRAPLTGITLVIEMTNNYHLILPLLITCLGATMLAQLLGGRPIYSQLLERTLRESLRKQHKEEQNAEQQTQEADTTAQKSAP</sequence>
<keyword evidence="2" id="KW-0813">Transport</keyword>
<dbReference type="Proteomes" id="UP000032266">
    <property type="component" value="Chromosome"/>
</dbReference>
<dbReference type="PANTHER" id="PTHR45711">
    <property type="entry name" value="CHLORIDE CHANNEL PROTEIN"/>
    <property type="match status" value="1"/>
</dbReference>
<keyword evidence="3 9" id="KW-0812">Transmembrane</keyword>
<name>A0A0C5VE86_9GAMM</name>
<dbReference type="InterPro" id="IPR001807">
    <property type="entry name" value="ClC"/>
</dbReference>
<feature type="transmembrane region" description="Helical" evidence="9">
    <location>
        <begin position="273"/>
        <end position="291"/>
    </location>
</feature>
<feature type="transmembrane region" description="Helical" evidence="9">
    <location>
        <begin position="377"/>
        <end position="400"/>
    </location>
</feature>
<dbReference type="GO" id="GO:0005886">
    <property type="term" value="C:plasma membrane"/>
    <property type="evidence" value="ECO:0007669"/>
    <property type="project" value="TreeGrafter"/>
</dbReference>
<dbReference type="STRING" id="1445510.YC6258_05587"/>
<evidence type="ECO:0000256" key="2">
    <source>
        <dbReference type="ARBA" id="ARBA00022448"/>
    </source>
</evidence>
<evidence type="ECO:0000256" key="7">
    <source>
        <dbReference type="ARBA" id="ARBA00023214"/>
    </source>
</evidence>
<dbReference type="KEGG" id="gsn:YC6258_05587"/>
<dbReference type="CDD" id="cd01031">
    <property type="entry name" value="EriC"/>
    <property type="match status" value="1"/>
</dbReference>
<evidence type="ECO:0000256" key="6">
    <source>
        <dbReference type="ARBA" id="ARBA00023136"/>
    </source>
</evidence>
<feature type="region of interest" description="Disordered" evidence="8">
    <location>
        <begin position="478"/>
        <end position="504"/>
    </location>
</feature>
<protein>
    <submittedName>
        <fullName evidence="10">Chloride channel protein EriC</fullName>
    </submittedName>
</protein>
<evidence type="ECO:0000256" key="5">
    <source>
        <dbReference type="ARBA" id="ARBA00023065"/>
    </source>
</evidence>
<dbReference type="PRINTS" id="PR00762">
    <property type="entry name" value="CLCHANNEL"/>
</dbReference>
<feature type="transmembrane region" description="Helical" evidence="9">
    <location>
        <begin position="145"/>
        <end position="166"/>
    </location>
</feature>
<dbReference type="PANTHER" id="PTHR45711:SF6">
    <property type="entry name" value="CHLORIDE CHANNEL PROTEIN"/>
    <property type="match status" value="1"/>
</dbReference>
<keyword evidence="6 9" id="KW-0472">Membrane</keyword>
<evidence type="ECO:0000256" key="1">
    <source>
        <dbReference type="ARBA" id="ARBA00004141"/>
    </source>
</evidence>
<feature type="transmembrane region" description="Helical" evidence="9">
    <location>
        <begin position="350"/>
        <end position="370"/>
    </location>
</feature>
<dbReference type="HOGENOM" id="CLU_015263_7_0_6"/>
<dbReference type="AlphaFoldDB" id="A0A0C5VE86"/>
<feature type="transmembrane region" description="Helical" evidence="9">
    <location>
        <begin position="97"/>
        <end position="117"/>
    </location>
</feature>
<dbReference type="InterPro" id="IPR014743">
    <property type="entry name" value="Cl-channel_core"/>
</dbReference>
<evidence type="ECO:0000313" key="10">
    <source>
        <dbReference type="EMBL" id="AJQ97615.1"/>
    </source>
</evidence>
<dbReference type="GO" id="GO:0005247">
    <property type="term" value="F:voltage-gated chloride channel activity"/>
    <property type="evidence" value="ECO:0007669"/>
    <property type="project" value="TreeGrafter"/>
</dbReference>
<feature type="compositionally biased region" description="Low complexity" evidence="8">
    <location>
        <begin position="488"/>
        <end position="504"/>
    </location>
</feature>
<feature type="transmembrane region" description="Helical" evidence="9">
    <location>
        <begin position="198"/>
        <end position="222"/>
    </location>
</feature>
<comment type="subcellular location">
    <subcellularLocation>
        <location evidence="1">Membrane</location>
        <topology evidence="1">Multi-pass membrane protein</topology>
    </subcellularLocation>
</comment>
<feature type="transmembrane region" description="Helical" evidence="9">
    <location>
        <begin position="441"/>
        <end position="460"/>
    </location>
</feature>
<feature type="transmembrane region" description="Helical" evidence="9">
    <location>
        <begin position="234"/>
        <end position="253"/>
    </location>
</feature>
<dbReference type="EMBL" id="CP007142">
    <property type="protein sequence ID" value="AJQ97615.1"/>
    <property type="molecule type" value="Genomic_DNA"/>
</dbReference>
<gene>
    <name evidence="10" type="ORF">YC6258_05587</name>
</gene>
<feature type="transmembrane region" description="Helical" evidence="9">
    <location>
        <begin position="55"/>
        <end position="77"/>
    </location>
</feature>
<keyword evidence="7" id="KW-0868">Chloride</keyword>
<dbReference type="Pfam" id="PF00654">
    <property type="entry name" value="Voltage_CLC"/>
    <property type="match status" value="1"/>
</dbReference>
<keyword evidence="11" id="KW-1185">Reference proteome</keyword>
<dbReference type="PATRIC" id="fig|1445510.3.peg.5553"/>
<evidence type="ECO:0000256" key="8">
    <source>
        <dbReference type="SAM" id="MobiDB-lite"/>
    </source>
</evidence>
<evidence type="ECO:0000256" key="3">
    <source>
        <dbReference type="ARBA" id="ARBA00022692"/>
    </source>
</evidence>
<evidence type="ECO:0000256" key="4">
    <source>
        <dbReference type="ARBA" id="ARBA00022989"/>
    </source>
</evidence>
<accession>A0A0C5VE86</accession>
<reference evidence="10 11" key="1">
    <citation type="submission" date="2014-01" db="EMBL/GenBank/DDBJ databases">
        <title>Full genme sequencing of cellulolytic bacterium Gynuella sunshinyii YC6258T gen. nov., sp. nov.</title>
        <authorList>
            <person name="Khan H."/>
            <person name="Chung E.J."/>
            <person name="Chung Y.R."/>
        </authorList>
    </citation>
    <scope>NUCLEOTIDE SEQUENCE [LARGE SCALE GENOMIC DNA]</scope>
    <source>
        <strain evidence="10 11">YC6258</strain>
    </source>
</reference>